<feature type="coiled-coil region" evidence="1">
    <location>
        <begin position="106"/>
        <end position="133"/>
    </location>
</feature>
<dbReference type="EMBL" id="CAJZBQ010000010">
    <property type="protein sequence ID" value="CAG9313285.1"/>
    <property type="molecule type" value="Genomic_DNA"/>
</dbReference>
<reference evidence="3" key="1">
    <citation type="submission" date="2021-09" db="EMBL/GenBank/DDBJ databases">
        <authorList>
            <consortium name="AG Swart"/>
            <person name="Singh M."/>
            <person name="Singh A."/>
            <person name="Seah K."/>
            <person name="Emmerich C."/>
        </authorList>
    </citation>
    <scope>NUCLEOTIDE SEQUENCE</scope>
    <source>
        <strain evidence="3">ATCC30299</strain>
    </source>
</reference>
<evidence type="ECO:0000256" key="1">
    <source>
        <dbReference type="SAM" id="Coils"/>
    </source>
</evidence>
<proteinExistence type="predicted"/>
<comment type="caution">
    <text evidence="3">The sequence shown here is derived from an EMBL/GenBank/DDBJ whole genome shotgun (WGS) entry which is preliminary data.</text>
</comment>
<keyword evidence="4" id="KW-1185">Reference proteome</keyword>
<organism evidence="3 4">
    <name type="scientific">Blepharisma stoltei</name>
    <dbReference type="NCBI Taxonomy" id="1481888"/>
    <lineage>
        <taxon>Eukaryota</taxon>
        <taxon>Sar</taxon>
        <taxon>Alveolata</taxon>
        <taxon>Ciliophora</taxon>
        <taxon>Postciliodesmatophora</taxon>
        <taxon>Heterotrichea</taxon>
        <taxon>Heterotrichida</taxon>
        <taxon>Blepharismidae</taxon>
        <taxon>Blepharisma</taxon>
    </lineage>
</organism>
<feature type="signal peptide" evidence="2">
    <location>
        <begin position="1"/>
        <end position="24"/>
    </location>
</feature>
<dbReference type="AlphaFoldDB" id="A0AAU9IUW2"/>
<name>A0AAU9IUW2_9CILI</name>
<sequence length="153" mass="18061">MKANWVLMFLSLGAMSYEIQSMEAARICYKIIDCFVIDYLYQDNGKFKDLDGLRRQRIKEKLTADLIDSCRDQISTEQMIKAKSLGTEINWRDFEQFTKFDYSRYAEELSLDLSEEQNNLKEAIKALELKEKQKSGKEELRIYSDNLSKRVEL</sequence>
<feature type="chain" id="PRO_5043998171" evidence="2">
    <location>
        <begin position="25"/>
        <end position="153"/>
    </location>
</feature>
<keyword evidence="2" id="KW-0732">Signal</keyword>
<evidence type="ECO:0000256" key="2">
    <source>
        <dbReference type="SAM" id="SignalP"/>
    </source>
</evidence>
<evidence type="ECO:0000313" key="3">
    <source>
        <dbReference type="EMBL" id="CAG9313285.1"/>
    </source>
</evidence>
<keyword evidence="1" id="KW-0175">Coiled coil</keyword>
<protein>
    <submittedName>
        <fullName evidence="3">Uncharacterized protein</fullName>
    </submittedName>
</protein>
<gene>
    <name evidence="3" type="ORF">BSTOLATCC_MIC8558</name>
</gene>
<dbReference type="Proteomes" id="UP001162131">
    <property type="component" value="Unassembled WGS sequence"/>
</dbReference>
<accession>A0AAU9IUW2</accession>
<evidence type="ECO:0000313" key="4">
    <source>
        <dbReference type="Proteomes" id="UP001162131"/>
    </source>
</evidence>